<dbReference type="RefSeq" id="WP_204466818.1">
    <property type="nucleotide sequence ID" value="NZ_JAFBCV010000009.1"/>
</dbReference>
<evidence type="ECO:0000313" key="1">
    <source>
        <dbReference type="EMBL" id="MBM7839606.1"/>
    </source>
</evidence>
<dbReference type="Proteomes" id="UP001179280">
    <property type="component" value="Unassembled WGS sequence"/>
</dbReference>
<sequence>MKQFYLCPVCGYKGLEDPPYDKLGNSSFEICSCCGFQFGVDDDDVCSNEAMYKQYREKWLKNGFVPFSKYYPARLQASDGSVKVSVLKGQLKDIGVAFTLYYDNFIR</sequence>
<comment type="caution">
    <text evidence="1">The sequence shown here is derived from an EMBL/GenBank/DDBJ whole genome shotgun (WGS) entry which is preliminary data.</text>
</comment>
<organism evidence="1 2">
    <name type="scientific">Shouchella xiaoxiensis</name>
    <dbReference type="NCBI Taxonomy" id="766895"/>
    <lineage>
        <taxon>Bacteria</taxon>
        <taxon>Bacillati</taxon>
        <taxon>Bacillota</taxon>
        <taxon>Bacilli</taxon>
        <taxon>Bacillales</taxon>
        <taxon>Bacillaceae</taxon>
        <taxon>Shouchella</taxon>
    </lineage>
</organism>
<evidence type="ECO:0008006" key="3">
    <source>
        <dbReference type="Google" id="ProtNLM"/>
    </source>
</evidence>
<dbReference type="EMBL" id="JAFBCV010000009">
    <property type="protein sequence ID" value="MBM7839606.1"/>
    <property type="molecule type" value="Genomic_DNA"/>
</dbReference>
<gene>
    <name evidence="1" type="ORF">JOC54_002886</name>
</gene>
<name>A0ABS2SX63_9BACI</name>
<proteinExistence type="predicted"/>
<reference evidence="1" key="1">
    <citation type="submission" date="2021-01" db="EMBL/GenBank/DDBJ databases">
        <title>Genomic Encyclopedia of Type Strains, Phase IV (KMG-IV): sequencing the most valuable type-strain genomes for metagenomic binning, comparative biology and taxonomic classification.</title>
        <authorList>
            <person name="Goeker M."/>
        </authorList>
    </citation>
    <scope>NUCLEOTIDE SEQUENCE</scope>
    <source>
        <strain evidence="1">DSM 21943</strain>
    </source>
</reference>
<keyword evidence="2" id="KW-1185">Reference proteome</keyword>
<evidence type="ECO:0000313" key="2">
    <source>
        <dbReference type="Proteomes" id="UP001179280"/>
    </source>
</evidence>
<protein>
    <recommendedName>
        <fullName evidence="3">Lar family restriction alleviation protein</fullName>
    </recommendedName>
</protein>
<accession>A0ABS2SX63</accession>